<reference evidence="1" key="1">
    <citation type="journal article" date="2021" name="Front. Plant Sci.">
        <title>Chromosome-Scale Genome Assembly for Chinese Sour Jujube and Insights Into Its Genome Evolution and Domestication Signature.</title>
        <authorList>
            <person name="Shen L.-Y."/>
            <person name="Luo H."/>
            <person name="Wang X.-L."/>
            <person name="Wang X.-M."/>
            <person name="Qiu X.-J."/>
            <person name="Liu H."/>
            <person name="Zhou S.-S."/>
            <person name="Jia K.-H."/>
            <person name="Nie S."/>
            <person name="Bao Y.-T."/>
            <person name="Zhang R.-G."/>
            <person name="Yun Q.-Z."/>
            <person name="Chai Y.-H."/>
            <person name="Lu J.-Y."/>
            <person name="Li Y."/>
            <person name="Zhao S.-W."/>
            <person name="Mao J.-F."/>
            <person name="Jia S.-G."/>
            <person name="Mao Y.-M."/>
        </authorList>
    </citation>
    <scope>NUCLEOTIDE SEQUENCE</scope>
    <source>
        <strain evidence="1">AT0</strain>
        <tissue evidence="1">Leaf</tissue>
    </source>
</reference>
<protein>
    <submittedName>
        <fullName evidence="1">Uncharacterized protein</fullName>
    </submittedName>
</protein>
<dbReference type="Proteomes" id="UP000813462">
    <property type="component" value="Unassembled WGS sequence"/>
</dbReference>
<dbReference type="SUPFAM" id="SSF52540">
    <property type="entry name" value="P-loop containing nucleoside triphosphate hydrolases"/>
    <property type="match status" value="1"/>
</dbReference>
<dbReference type="AlphaFoldDB" id="A0A978UU65"/>
<gene>
    <name evidence="1" type="ORF">FEM48_Zijuj09G0169100</name>
</gene>
<proteinExistence type="predicted"/>
<accession>A0A978UU65</accession>
<sequence length="92" mass="10056">MLLWMGALLICGYGILLWVPELKHYAHGIPIILVGTKLDLRDDKQFFIDHPGAVPSPQPRLVDAAVWFHSFRLTVLGGSPSASTASSFQGVL</sequence>
<dbReference type="Gene3D" id="3.40.50.300">
    <property type="entry name" value="P-loop containing nucleotide triphosphate hydrolases"/>
    <property type="match status" value="1"/>
</dbReference>
<evidence type="ECO:0000313" key="2">
    <source>
        <dbReference type="Proteomes" id="UP000813462"/>
    </source>
</evidence>
<dbReference type="EMBL" id="JAEACU010000009">
    <property type="protein sequence ID" value="KAH7518415.1"/>
    <property type="molecule type" value="Genomic_DNA"/>
</dbReference>
<dbReference type="InterPro" id="IPR027417">
    <property type="entry name" value="P-loop_NTPase"/>
</dbReference>
<comment type="caution">
    <text evidence="1">The sequence shown here is derived from an EMBL/GenBank/DDBJ whole genome shotgun (WGS) entry which is preliminary data.</text>
</comment>
<organism evidence="1 2">
    <name type="scientific">Ziziphus jujuba var. spinosa</name>
    <dbReference type="NCBI Taxonomy" id="714518"/>
    <lineage>
        <taxon>Eukaryota</taxon>
        <taxon>Viridiplantae</taxon>
        <taxon>Streptophyta</taxon>
        <taxon>Embryophyta</taxon>
        <taxon>Tracheophyta</taxon>
        <taxon>Spermatophyta</taxon>
        <taxon>Magnoliopsida</taxon>
        <taxon>eudicotyledons</taxon>
        <taxon>Gunneridae</taxon>
        <taxon>Pentapetalae</taxon>
        <taxon>rosids</taxon>
        <taxon>fabids</taxon>
        <taxon>Rosales</taxon>
        <taxon>Rhamnaceae</taxon>
        <taxon>Paliureae</taxon>
        <taxon>Ziziphus</taxon>
    </lineage>
</organism>
<name>A0A978UU65_ZIZJJ</name>
<evidence type="ECO:0000313" key="1">
    <source>
        <dbReference type="EMBL" id="KAH7518415.1"/>
    </source>
</evidence>